<keyword evidence="4" id="KW-1185">Reference proteome</keyword>
<name>A0A1H9SPI8_9EURY</name>
<accession>A0A1H9SPI8</accession>
<proteinExistence type="inferred from homology"/>
<dbReference type="PANTHER" id="PTHR46268:SF6">
    <property type="entry name" value="UNIVERSAL STRESS PROTEIN UP12"/>
    <property type="match status" value="1"/>
</dbReference>
<protein>
    <submittedName>
        <fullName evidence="3">Nucleotide-binding universal stress protein, UspA family</fullName>
    </submittedName>
</protein>
<dbReference type="Pfam" id="PF00582">
    <property type="entry name" value="Usp"/>
    <property type="match status" value="2"/>
</dbReference>
<dbReference type="STRING" id="1186196.SAMN04489841_4735"/>
<feature type="domain" description="UspA" evidence="2">
    <location>
        <begin position="7"/>
        <end position="146"/>
    </location>
</feature>
<dbReference type="InterPro" id="IPR014729">
    <property type="entry name" value="Rossmann-like_a/b/a_fold"/>
</dbReference>
<dbReference type="InterPro" id="IPR006016">
    <property type="entry name" value="UspA"/>
</dbReference>
<evidence type="ECO:0000256" key="1">
    <source>
        <dbReference type="ARBA" id="ARBA00008791"/>
    </source>
</evidence>
<feature type="domain" description="UspA" evidence="2">
    <location>
        <begin position="159"/>
        <end position="295"/>
    </location>
</feature>
<dbReference type="Proteomes" id="UP000199114">
    <property type="component" value="Unassembled WGS sequence"/>
</dbReference>
<dbReference type="Gene3D" id="3.40.50.620">
    <property type="entry name" value="HUPs"/>
    <property type="match status" value="2"/>
</dbReference>
<dbReference type="InterPro" id="IPR006015">
    <property type="entry name" value="Universal_stress_UspA"/>
</dbReference>
<dbReference type="PRINTS" id="PR01438">
    <property type="entry name" value="UNVRSLSTRESS"/>
</dbReference>
<evidence type="ECO:0000259" key="2">
    <source>
        <dbReference type="Pfam" id="PF00582"/>
    </source>
</evidence>
<dbReference type="OrthoDB" id="105697at2157"/>
<evidence type="ECO:0000313" key="4">
    <source>
        <dbReference type="Proteomes" id="UP000199114"/>
    </source>
</evidence>
<reference evidence="4" key="1">
    <citation type="submission" date="2016-10" db="EMBL/GenBank/DDBJ databases">
        <authorList>
            <person name="Varghese N."/>
            <person name="Submissions S."/>
        </authorList>
    </citation>
    <scope>NUCLEOTIDE SEQUENCE [LARGE SCALE GENOMIC DNA]</scope>
    <source>
        <strain evidence="4">DSM 25055</strain>
    </source>
</reference>
<dbReference type="PANTHER" id="PTHR46268">
    <property type="entry name" value="STRESS RESPONSE PROTEIN NHAX"/>
    <property type="match status" value="1"/>
</dbReference>
<dbReference type="RefSeq" id="WP_090622937.1">
    <property type="nucleotide sequence ID" value="NZ_FOFD01000009.1"/>
</dbReference>
<comment type="similarity">
    <text evidence="1">Belongs to the universal stress protein A family.</text>
</comment>
<dbReference type="SUPFAM" id="SSF52402">
    <property type="entry name" value="Adenine nucleotide alpha hydrolases-like"/>
    <property type="match status" value="2"/>
</dbReference>
<sequence length="300" mass="31463">MTHHLEIERILVPTDGSEGALAGARRGIDLARAANAEIHVLSVVDTEASSLFQSQIDDEAAEPEATAEASVEAVANAADRADASLDVTTAVERGPPHETIADYASANDVDVVAMGTKGRTGLERVLLGSVTERVLRTVEIPVLAVPPESGYPTPDGQPYETVLLPTDGSEGATVAVDWSLSLAALFDAMVHTLFSVDTSRVPATPTPSDVLTDLERTGEAALEEVRTRADDAGVSVTGLVASGPPTRVILQYVDDNEIDLIVMGTHGRSELPQHVLGSVTENVVRNADVPVFCVPMADDA</sequence>
<dbReference type="AlphaFoldDB" id="A0A1H9SPI8"/>
<dbReference type="CDD" id="cd00293">
    <property type="entry name" value="USP-like"/>
    <property type="match status" value="2"/>
</dbReference>
<gene>
    <name evidence="3" type="ORF">SAMN04489841_4735</name>
</gene>
<evidence type="ECO:0000313" key="3">
    <source>
        <dbReference type="EMBL" id="SER86323.1"/>
    </source>
</evidence>
<organism evidence="3 4">
    <name type="scientific">Natrinema salaciae</name>
    <dbReference type="NCBI Taxonomy" id="1186196"/>
    <lineage>
        <taxon>Archaea</taxon>
        <taxon>Methanobacteriati</taxon>
        <taxon>Methanobacteriota</taxon>
        <taxon>Stenosarchaea group</taxon>
        <taxon>Halobacteria</taxon>
        <taxon>Halobacteriales</taxon>
        <taxon>Natrialbaceae</taxon>
        <taxon>Natrinema</taxon>
    </lineage>
</organism>
<dbReference type="EMBL" id="FOFD01000009">
    <property type="protein sequence ID" value="SER86323.1"/>
    <property type="molecule type" value="Genomic_DNA"/>
</dbReference>